<dbReference type="InterPro" id="IPR002048">
    <property type="entry name" value="EF_hand_dom"/>
</dbReference>
<evidence type="ECO:0000313" key="4">
    <source>
        <dbReference type="EMBL" id="CAJ1371577.1"/>
    </source>
</evidence>
<dbReference type="PRINTS" id="PR01697">
    <property type="entry name" value="PARVALBUMIN"/>
</dbReference>
<name>A0AA36HM05_9DINO</name>
<evidence type="ECO:0000256" key="1">
    <source>
        <dbReference type="ARBA" id="ARBA00022837"/>
    </source>
</evidence>
<dbReference type="PROSITE" id="PS00018">
    <property type="entry name" value="EF_HAND_1"/>
    <property type="match status" value="2"/>
</dbReference>
<dbReference type="Proteomes" id="UP001178507">
    <property type="component" value="Unassembled WGS sequence"/>
</dbReference>
<keyword evidence="1" id="KW-0106">Calcium</keyword>
<dbReference type="SMART" id="SM00054">
    <property type="entry name" value="EFh"/>
    <property type="match status" value="2"/>
</dbReference>
<evidence type="ECO:0000313" key="5">
    <source>
        <dbReference type="Proteomes" id="UP001178507"/>
    </source>
</evidence>
<dbReference type="SUPFAM" id="SSF47473">
    <property type="entry name" value="EF-hand"/>
    <property type="match status" value="1"/>
</dbReference>
<feature type="region of interest" description="Disordered" evidence="2">
    <location>
        <begin position="251"/>
        <end position="270"/>
    </location>
</feature>
<dbReference type="InterPro" id="IPR018247">
    <property type="entry name" value="EF_Hand_1_Ca_BS"/>
</dbReference>
<dbReference type="Pfam" id="PF13499">
    <property type="entry name" value="EF-hand_7"/>
    <property type="match status" value="1"/>
</dbReference>
<sequence length="300" mass="34162">MSVARKVQMLRRSTLPALMDVNTEALMLSRELRLDFSEVRNVVQELRGEDRRLANGGMAEDVFRSCLERLFGVLADRKVQEAYAEAYVAEGPINMRRFMAWYRANIFALSKTAKGPDSDYLTLELAKKYHCSCLDLDKVKLKFDQFDLDKSGFIDEQEFESMIYQLLGCTGKTDLPSSRLQRFWNEADKDKDGVIDFEEFTEWYMKYFAQAAKDGPIEAFYASYMPDVQRQHTLESKAVSKDRLLLPRKRLSKGSTSASPISSPSVSALTPVSNLSPRSDFGDFAGDLDALTIWSRNVTQ</sequence>
<dbReference type="Gene3D" id="1.10.238.10">
    <property type="entry name" value="EF-hand"/>
    <property type="match status" value="1"/>
</dbReference>
<keyword evidence="5" id="KW-1185">Reference proteome</keyword>
<organism evidence="4 5">
    <name type="scientific">Effrenium voratum</name>
    <dbReference type="NCBI Taxonomy" id="2562239"/>
    <lineage>
        <taxon>Eukaryota</taxon>
        <taxon>Sar</taxon>
        <taxon>Alveolata</taxon>
        <taxon>Dinophyceae</taxon>
        <taxon>Suessiales</taxon>
        <taxon>Symbiodiniaceae</taxon>
        <taxon>Effrenium</taxon>
    </lineage>
</organism>
<feature type="domain" description="EF-hand" evidence="3">
    <location>
        <begin position="134"/>
        <end position="169"/>
    </location>
</feature>
<dbReference type="GO" id="GO:0005509">
    <property type="term" value="F:calcium ion binding"/>
    <property type="evidence" value="ECO:0007669"/>
    <property type="project" value="InterPro"/>
</dbReference>
<proteinExistence type="predicted"/>
<reference evidence="4" key="1">
    <citation type="submission" date="2023-08" db="EMBL/GenBank/DDBJ databases">
        <authorList>
            <person name="Chen Y."/>
            <person name="Shah S."/>
            <person name="Dougan E. K."/>
            <person name="Thang M."/>
            <person name="Chan C."/>
        </authorList>
    </citation>
    <scope>NUCLEOTIDE SEQUENCE</scope>
</reference>
<dbReference type="EMBL" id="CAUJNA010000088">
    <property type="protein sequence ID" value="CAJ1371577.1"/>
    <property type="molecule type" value="Genomic_DNA"/>
</dbReference>
<gene>
    <name evidence="4" type="ORF">EVOR1521_LOCUS1871</name>
</gene>
<dbReference type="PROSITE" id="PS50222">
    <property type="entry name" value="EF_HAND_2"/>
    <property type="match status" value="2"/>
</dbReference>
<feature type="compositionally biased region" description="Low complexity" evidence="2">
    <location>
        <begin position="253"/>
        <end position="267"/>
    </location>
</feature>
<protein>
    <recommendedName>
        <fullName evidence="3">EF-hand domain-containing protein</fullName>
    </recommendedName>
</protein>
<feature type="domain" description="EF-hand" evidence="3">
    <location>
        <begin position="175"/>
        <end position="210"/>
    </location>
</feature>
<dbReference type="AlphaFoldDB" id="A0AA36HM05"/>
<comment type="caution">
    <text evidence="4">The sequence shown here is derived from an EMBL/GenBank/DDBJ whole genome shotgun (WGS) entry which is preliminary data.</text>
</comment>
<evidence type="ECO:0000259" key="3">
    <source>
        <dbReference type="PROSITE" id="PS50222"/>
    </source>
</evidence>
<dbReference type="InterPro" id="IPR011992">
    <property type="entry name" value="EF-hand-dom_pair"/>
</dbReference>
<dbReference type="CDD" id="cd00051">
    <property type="entry name" value="EFh"/>
    <property type="match status" value="1"/>
</dbReference>
<evidence type="ECO:0000256" key="2">
    <source>
        <dbReference type="SAM" id="MobiDB-lite"/>
    </source>
</evidence>
<accession>A0AA36HM05</accession>